<protein>
    <submittedName>
        <fullName evidence="2">Uncharacterized protein</fullName>
    </submittedName>
</protein>
<evidence type="ECO:0000256" key="1">
    <source>
        <dbReference type="SAM" id="MobiDB-lite"/>
    </source>
</evidence>
<dbReference type="AlphaFoldDB" id="A0AAV2G8G1"/>
<sequence length="118" mass="13557">MEEKGCSIEELTLIQTFIYSWKDVEGFTLVEGFQYFPFLLQYASTSDPPTEASTRIENIQEGETNCDDLPALLIQSFTRPLKTNIKQEIVEEKSNKDDQPQMENEGEEPLKEKPSHPI</sequence>
<keyword evidence="3" id="KW-1185">Reference proteome</keyword>
<dbReference type="EMBL" id="OZ034821">
    <property type="protein sequence ID" value="CAL1405845.1"/>
    <property type="molecule type" value="Genomic_DNA"/>
</dbReference>
<gene>
    <name evidence="2" type="ORF">LTRI10_LOCUS45610</name>
</gene>
<feature type="compositionally biased region" description="Basic and acidic residues" evidence="1">
    <location>
        <begin position="108"/>
        <end position="118"/>
    </location>
</feature>
<name>A0AAV2G8G1_9ROSI</name>
<dbReference type="Proteomes" id="UP001497516">
    <property type="component" value="Chromosome 8"/>
</dbReference>
<accession>A0AAV2G8G1</accession>
<feature type="compositionally biased region" description="Basic and acidic residues" evidence="1">
    <location>
        <begin position="88"/>
        <end position="99"/>
    </location>
</feature>
<proteinExistence type="predicted"/>
<organism evidence="2 3">
    <name type="scientific">Linum trigynum</name>
    <dbReference type="NCBI Taxonomy" id="586398"/>
    <lineage>
        <taxon>Eukaryota</taxon>
        <taxon>Viridiplantae</taxon>
        <taxon>Streptophyta</taxon>
        <taxon>Embryophyta</taxon>
        <taxon>Tracheophyta</taxon>
        <taxon>Spermatophyta</taxon>
        <taxon>Magnoliopsida</taxon>
        <taxon>eudicotyledons</taxon>
        <taxon>Gunneridae</taxon>
        <taxon>Pentapetalae</taxon>
        <taxon>rosids</taxon>
        <taxon>fabids</taxon>
        <taxon>Malpighiales</taxon>
        <taxon>Linaceae</taxon>
        <taxon>Linum</taxon>
    </lineage>
</organism>
<reference evidence="2 3" key="1">
    <citation type="submission" date="2024-04" db="EMBL/GenBank/DDBJ databases">
        <authorList>
            <person name="Fracassetti M."/>
        </authorList>
    </citation>
    <scope>NUCLEOTIDE SEQUENCE [LARGE SCALE GENOMIC DNA]</scope>
</reference>
<evidence type="ECO:0000313" key="3">
    <source>
        <dbReference type="Proteomes" id="UP001497516"/>
    </source>
</evidence>
<evidence type="ECO:0000313" key="2">
    <source>
        <dbReference type="EMBL" id="CAL1405845.1"/>
    </source>
</evidence>
<feature type="region of interest" description="Disordered" evidence="1">
    <location>
        <begin position="85"/>
        <end position="118"/>
    </location>
</feature>